<dbReference type="InParanoid" id="A0A067MKI0"/>
<keyword evidence="1" id="KW-0547">Nucleotide-binding</keyword>
<dbReference type="GO" id="GO:0061749">
    <property type="term" value="F:forked DNA-dependent helicase activity"/>
    <property type="evidence" value="ECO:0007669"/>
    <property type="project" value="TreeGrafter"/>
</dbReference>
<dbReference type="InterPro" id="IPR006935">
    <property type="entry name" value="Helicase/UvrB_N"/>
</dbReference>
<dbReference type="GO" id="GO:0005524">
    <property type="term" value="F:ATP binding"/>
    <property type="evidence" value="ECO:0007669"/>
    <property type="project" value="InterPro"/>
</dbReference>
<evidence type="ECO:0000313" key="7">
    <source>
        <dbReference type="Proteomes" id="UP000027195"/>
    </source>
</evidence>
<dbReference type="Pfam" id="PF00271">
    <property type="entry name" value="Helicase_C"/>
    <property type="match status" value="1"/>
</dbReference>
<evidence type="ECO:0000256" key="3">
    <source>
        <dbReference type="SAM" id="SignalP"/>
    </source>
</evidence>
<keyword evidence="1" id="KW-0347">Helicase</keyword>
<dbReference type="GO" id="GO:0016787">
    <property type="term" value="F:hydrolase activity"/>
    <property type="evidence" value="ECO:0007669"/>
    <property type="project" value="InterPro"/>
</dbReference>
<evidence type="ECO:0000256" key="1">
    <source>
        <dbReference type="ARBA" id="ARBA00022806"/>
    </source>
</evidence>
<dbReference type="InterPro" id="IPR027417">
    <property type="entry name" value="P-loop_NTPase"/>
</dbReference>
<keyword evidence="7" id="KW-1185">Reference proteome</keyword>
<protein>
    <recommendedName>
        <fullName evidence="8">P-loop containing nucleoside triphosphate hydrolase protein</fullName>
    </recommendedName>
</protein>
<reference evidence="7" key="1">
    <citation type="journal article" date="2014" name="Proc. Natl. Acad. Sci. U.S.A.">
        <title>Extensive sampling of basidiomycete genomes demonstrates inadequacy of the white-rot/brown-rot paradigm for wood decay fungi.</title>
        <authorList>
            <person name="Riley R."/>
            <person name="Salamov A.A."/>
            <person name="Brown D.W."/>
            <person name="Nagy L.G."/>
            <person name="Floudas D."/>
            <person name="Held B.W."/>
            <person name="Levasseur A."/>
            <person name="Lombard V."/>
            <person name="Morin E."/>
            <person name="Otillar R."/>
            <person name="Lindquist E.A."/>
            <person name="Sun H."/>
            <person name="LaButti K.M."/>
            <person name="Schmutz J."/>
            <person name="Jabbour D."/>
            <person name="Luo H."/>
            <person name="Baker S.E."/>
            <person name="Pisabarro A.G."/>
            <person name="Walton J.D."/>
            <person name="Blanchette R.A."/>
            <person name="Henrissat B."/>
            <person name="Martin F."/>
            <person name="Cullen D."/>
            <person name="Hibbett D.S."/>
            <person name="Grigoriev I.V."/>
        </authorList>
    </citation>
    <scope>NUCLEOTIDE SEQUENCE [LARGE SCALE GENOMIC DNA]</scope>
    <source>
        <strain evidence="7">FD-172 SS1</strain>
    </source>
</reference>
<feature type="chain" id="PRO_5001641354" description="P-loop containing nucleoside triphosphate hydrolase protein" evidence="3">
    <location>
        <begin position="20"/>
        <end position="697"/>
    </location>
</feature>
<feature type="region of interest" description="Disordered" evidence="2">
    <location>
        <begin position="676"/>
        <end position="697"/>
    </location>
</feature>
<dbReference type="STRING" id="930990.A0A067MKI0"/>
<dbReference type="CDD" id="cd18799">
    <property type="entry name" value="SF2_C_EcoAI-like"/>
    <property type="match status" value="1"/>
</dbReference>
<dbReference type="SMART" id="SM00490">
    <property type="entry name" value="HELICc"/>
    <property type="match status" value="1"/>
</dbReference>
<keyword evidence="1" id="KW-0067">ATP-binding</keyword>
<sequence>MFALSRLTTLLALGARTRATRITTPNLRVQTQPIYCRPYSQAPSVVLRPYQEACIESCVEALNSGVSRIGVSAPTGSGKTTIFVSLISRLPTPPNRPSATRAIVIVNSIELAKQAAQQVKTMCPDLSVEVEQGQRYKASGAADVTVATYQTLMGSRRLAKFDPTTIKAVIVDEAHHAAAPSYIRVLSHFDPSIRASFLRDETQTANDTLDVPSIIGFSATFSRHDGLALGKVFQRIVYHSDFLDMIKEQWLCNVRFTSVHANLDLTSVTINTRSGDFNPTSLAHVINTDTINDLVFKTWLDRAATRKSTLIFCVNIAHVRDLTNKFREYGVDARYLYSGTPAFERRVLIQEFREGKYPVLVNCAILTEGADIPNIDCVIVARPTRSRNLFAQMIGRGMRLSPGTGKEDCRIIDFVDAIHRVGGVVSTPTLFGLDPDILVDDETPASLAERAESALSPGKSSQAPDIPKPKSVFYTDYEDPLSITPNSYVTQLSPHTWVACGDDVFVLECMGKGYLKVTKNEDGEGFVAHFVPAAADREEASVLGMKSPYFRKRQIAVADTVDAAVKACDTYALNKVVFGRLVSGLLQRAPWRRAPATDNQKKFIAKRLKISLEDGEVTQPDDTAISSSPLADPKRRISLATLTKGQAADIIIRLKHGAMARYDKKKRKSAKEALIEEKERARRERETVRVGPLPQAA</sequence>
<dbReference type="InterPro" id="IPR050742">
    <property type="entry name" value="Helicase_Restrict-Modif_Enz"/>
</dbReference>
<evidence type="ECO:0000313" key="6">
    <source>
        <dbReference type="EMBL" id="KDQ16273.1"/>
    </source>
</evidence>
<keyword evidence="1" id="KW-0378">Hydrolase</keyword>
<dbReference type="InterPro" id="IPR014001">
    <property type="entry name" value="Helicase_ATP-bd"/>
</dbReference>
<dbReference type="SMART" id="SM00487">
    <property type="entry name" value="DEXDc"/>
    <property type="match status" value="1"/>
</dbReference>
<dbReference type="Proteomes" id="UP000027195">
    <property type="component" value="Unassembled WGS sequence"/>
</dbReference>
<dbReference type="OrthoDB" id="270584at2759"/>
<dbReference type="Pfam" id="PF04851">
    <property type="entry name" value="ResIII"/>
    <property type="match status" value="1"/>
</dbReference>
<name>A0A067MKI0_BOTB1</name>
<gene>
    <name evidence="6" type="ORF">BOTBODRAFT_30973</name>
</gene>
<feature type="compositionally biased region" description="Basic and acidic residues" evidence="2">
    <location>
        <begin position="676"/>
        <end position="688"/>
    </location>
</feature>
<dbReference type="GO" id="GO:0000403">
    <property type="term" value="F:Y-form DNA binding"/>
    <property type="evidence" value="ECO:0007669"/>
    <property type="project" value="TreeGrafter"/>
</dbReference>
<dbReference type="FunCoup" id="A0A067MKI0">
    <property type="interactions" value="10"/>
</dbReference>
<dbReference type="GO" id="GO:0005759">
    <property type="term" value="C:mitochondrial matrix"/>
    <property type="evidence" value="ECO:0007669"/>
    <property type="project" value="TreeGrafter"/>
</dbReference>
<organism evidence="6 7">
    <name type="scientific">Botryobasidium botryosum (strain FD-172 SS1)</name>
    <dbReference type="NCBI Taxonomy" id="930990"/>
    <lineage>
        <taxon>Eukaryota</taxon>
        <taxon>Fungi</taxon>
        <taxon>Dikarya</taxon>
        <taxon>Basidiomycota</taxon>
        <taxon>Agaricomycotina</taxon>
        <taxon>Agaricomycetes</taxon>
        <taxon>Cantharellales</taxon>
        <taxon>Botryobasidiaceae</taxon>
        <taxon>Botryobasidium</taxon>
    </lineage>
</organism>
<evidence type="ECO:0000256" key="2">
    <source>
        <dbReference type="SAM" id="MobiDB-lite"/>
    </source>
</evidence>
<dbReference type="PANTHER" id="PTHR47396:SF1">
    <property type="entry name" value="ATP-DEPENDENT HELICASE IRC3-RELATED"/>
    <property type="match status" value="1"/>
</dbReference>
<feature type="domain" description="Helicase ATP-binding" evidence="4">
    <location>
        <begin position="60"/>
        <end position="239"/>
    </location>
</feature>
<evidence type="ECO:0000259" key="4">
    <source>
        <dbReference type="PROSITE" id="PS51192"/>
    </source>
</evidence>
<accession>A0A067MKI0</accession>
<dbReference type="EMBL" id="KL198028">
    <property type="protein sequence ID" value="KDQ16273.1"/>
    <property type="molecule type" value="Genomic_DNA"/>
</dbReference>
<dbReference type="GO" id="GO:0070125">
    <property type="term" value="P:mitochondrial translational elongation"/>
    <property type="evidence" value="ECO:0007669"/>
    <property type="project" value="TreeGrafter"/>
</dbReference>
<dbReference type="GO" id="GO:0032042">
    <property type="term" value="P:mitochondrial DNA metabolic process"/>
    <property type="evidence" value="ECO:0007669"/>
    <property type="project" value="TreeGrafter"/>
</dbReference>
<dbReference type="PANTHER" id="PTHR47396">
    <property type="entry name" value="TYPE I RESTRICTION ENZYME ECOKI R PROTEIN"/>
    <property type="match status" value="1"/>
</dbReference>
<feature type="signal peptide" evidence="3">
    <location>
        <begin position="1"/>
        <end position="19"/>
    </location>
</feature>
<dbReference type="PROSITE" id="PS51192">
    <property type="entry name" value="HELICASE_ATP_BIND_1"/>
    <property type="match status" value="1"/>
</dbReference>
<dbReference type="PROSITE" id="PS51194">
    <property type="entry name" value="HELICASE_CTER"/>
    <property type="match status" value="1"/>
</dbReference>
<dbReference type="GO" id="GO:0036121">
    <property type="term" value="F:double-stranded DNA helicase activity"/>
    <property type="evidence" value="ECO:0007669"/>
    <property type="project" value="TreeGrafter"/>
</dbReference>
<dbReference type="SUPFAM" id="SSF52540">
    <property type="entry name" value="P-loop containing nucleoside triphosphate hydrolases"/>
    <property type="match status" value="1"/>
</dbReference>
<proteinExistence type="predicted"/>
<dbReference type="Gene3D" id="3.40.50.300">
    <property type="entry name" value="P-loop containing nucleotide triphosphate hydrolases"/>
    <property type="match status" value="2"/>
</dbReference>
<evidence type="ECO:0008006" key="8">
    <source>
        <dbReference type="Google" id="ProtNLM"/>
    </source>
</evidence>
<dbReference type="InterPro" id="IPR001650">
    <property type="entry name" value="Helicase_C-like"/>
</dbReference>
<evidence type="ECO:0000259" key="5">
    <source>
        <dbReference type="PROSITE" id="PS51194"/>
    </source>
</evidence>
<keyword evidence="3" id="KW-0732">Signal</keyword>
<feature type="domain" description="Helicase C-terminal" evidence="5">
    <location>
        <begin position="290"/>
        <end position="451"/>
    </location>
</feature>
<dbReference type="AlphaFoldDB" id="A0A067MKI0"/>
<dbReference type="HOGENOM" id="CLU_014765_0_1_1"/>